<keyword evidence="8" id="KW-1185">Reference proteome</keyword>
<name>A0AAV4MVH2_CAEEX</name>
<comment type="subcellular location">
    <subcellularLocation>
        <location evidence="1">Nucleus</location>
    </subcellularLocation>
</comment>
<dbReference type="PIRSF" id="PIRSF005813">
    <property type="entry name" value="MSH2"/>
    <property type="match status" value="1"/>
</dbReference>
<sequence>MFRKQICLKVLQWNLFLIIKIYQNTLCRVYERNDKYCCYGEDVQLITRILTAIKVKTIGSDEDSLNYVSITKAHLVQALRHLLFVIQYKVEILRNSGSARSPQWTIVGKASPGDLAAVEDFLFSDDNSYVMTRRGLMAVKVSAKGNEMFVDNPQFTTLQSVIVQLSPQECLLPSLSKSKQSEIPVEEILKSHNISVTEYEEFNDQFIIQDLNRLLQFEEGQNFQNSKKDESDMKVALCSVAALIKYLQLLSDENNFSHFVLSVFKSELFAKVDLSCEIGLGLFPEVKSDFHSKAYLFGHLNSCFTSAEERLDIVEAFVQDSSTLNEISKLINKFIDIEMLCRKIQRRKAGLQMLMKLPLLKDALLKYAGPHADVLKENFINVIQERIEECTNFTSMISQTLDFDAIENKEFVIVAKYDETLFDLHEQMSEVKNLLLKELDLTKEDIGIPSVKLESFEKLGYTFRLTLKEENFLRNKKGYVIIDTRSSGVRFQSPDLRELNEQYNTLRKDYEEIQKKIVSQIVEISASYIQSLRLLNASIAWLDASLALAHVATNATKTYVRPKLREKGECHIVLKQCRHPYLEDTLRSYIPNDVDITKEKHRFYFVTGPNMGGKSTYIYDLLL</sequence>
<dbReference type="SUPFAM" id="SSF48334">
    <property type="entry name" value="DNA repair protein MutS, domain III"/>
    <property type="match status" value="1"/>
</dbReference>
<dbReference type="GO" id="GO:0005524">
    <property type="term" value="F:ATP binding"/>
    <property type="evidence" value="ECO:0007669"/>
    <property type="project" value="InterPro"/>
</dbReference>
<dbReference type="Pfam" id="PF05192">
    <property type="entry name" value="MutS_III"/>
    <property type="match status" value="1"/>
</dbReference>
<comment type="caution">
    <text evidence="7">The sequence shown here is derived from an EMBL/GenBank/DDBJ whole genome shotgun (WGS) entry which is preliminary data.</text>
</comment>
<dbReference type="GO" id="GO:0006312">
    <property type="term" value="P:mitotic recombination"/>
    <property type="evidence" value="ECO:0007669"/>
    <property type="project" value="TreeGrafter"/>
</dbReference>
<organism evidence="7 8">
    <name type="scientific">Caerostris extrusa</name>
    <name type="common">Bark spider</name>
    <name type="synonym">Caerostris bankana</name>
    <dbReference type="NCBI Taxonomy" id="172846"/>
    <lineage>
        <taxon>Eukaryota</taxon>
        <taxon>Metazoa</taxon>
        <taxon>Ecdysozoa</taxon>
        <taxon>Arthropoda</taxon>
        <taxon>Chelicerata</taxon>
        <taxon>Arachnida</taxon>
        <taxon>Araneae</taxon>
        <taxon>Araneomorphae</taxon>
        <taxon>Entelegynae</taxon>
        <taxon>Araneoidea</taxon>
        <taxon>Araneidae</taxon>
        <taxon>Caerostris</taxon>
    </lineage>
</organism>
<dbReference type="Gene3D" id="1.10.1420.10">
    <property type="match status" value="2"/>
</dbReference>
<dbReference type="GO" id="GO:0032301">
    <property type="term" value="C:MutSalpha complex"/>
    <property type="evidence" value="ECO:0007669"/>
    <property type="project" value="TreeGrafter"/>
</dbReference>
<dbReference type="Pfam" id="PF05190">
    <property type="entry name" value="MutS_IV"/>
    <property type="match status" value="1"/>
</dbReference>
<keyword evidence="5" id="KW-0732">Signal</keyword>
<dbReference type="SMART" id="SM00533">
    <property type="entry name" value="MUTSd"/>
    <property type="match status" value="1"/>
</dbReference>
<dbReference type="InterPro" id="IPR036678">
    <property type="entry name" value="MutS_con_dom_sf"/>
</dbReference>
<dbReference type="Pfam" id="PF05188">
    <property type="entry name" value="MutS_II"/>
    <property type="match status" value="1"/>
</dbReference>
<evidence type="ECO:0000259" key="6">
    <source>
        <dbReference type="SMART" id="SM00533"/>
    </source>
</evidence>
<dbReference type="GO" id="GO:0030983">
    <property type="term" value="F:mismatched DNA binding"/>
    <property type="evidence" value="ECO:0007669"/>
    <property type="project" value="InterPro"/>
</dbReference>
<dbReference type="InterPro" id="IPR007860">
    <property type="entry name" value="DNA_mmatch_repair_MutS_con_dom"/>
</dbReference>
<dbReference type="InterPro" id="IPR016151">
    <property type="entry name" value="DNA_mismatch_repair_MutS_N"/>
</dbReference>
<dbReference type="InterPro" id="IPR045076">
    <property type="entry name" value="MutS"/>
</dbReference>
<dbReference type="PANTHER" id="PTHR11361">
    <property type="entry name" value="DNA MISMATCH REPAIR PROTEIN MUTS FAMILY MEMBER"/>
    <property type="match status" value="1"/>
</dbReference>
<evidence type="ECO:0000256" key="2">
    <source>
        <dbReference type="ARBA" id="ARBA00006271"/>
    </source>
</evidence>
<dbReference type="InterPro" id="IPR027417">
    <property type="entry name" value="P-loop_NTPase"/>
</dbReference>
<evidence type="ECO:0000256" key="5">
    <source>
        <dbReference type="SAM" id="SignalP"/>
    </source>
</evidence>
<dbReference type="Gene3D" id="3.30.420.110">
    <property type="entry name" value="MutS, connector domain"/>
    <property type="match status" value="1"/>
</dbReference>
<dbReference type="Pfam" id="PF01624">
    <property type="entry name" value="MutS_I"/>
    <property type="match status" value="1"/>
</dbReference>
<evidence type="ECO:0000313" key="7">
    <source>
        <dbReference type="EMBL" id="GIX75372.1"/>
    </source>
</evidence>
<dbReference type="EMBL" id="BPLR01020164">
    <property type="protein sequence ID" value="GIX75372.1"/>
    <property type="molecule type" value="Genomic_DNA"/>
</dbReference>
<dbReference type="InterPro" id="IPR007696">
    <property type="entry name" value="DNA_mismatch_repair_MutS_core"/>
</dbReference>
<dbReference type="Proteomes" id="UP001054945">
    <property type="component" value="Unassembled WGS sequence"/>
</dbReference>
<dbReference type="GO" id="GO:0140664">
    <property type="term" value="F:ATP-dependent DNA damage sensor activity"/>
    <property type="evidence" value="ECO:0007669"/>
    <property type="project" value="InterPro"/>
</dbReference>
<dbReference type="PANTHER" id="PTHR11361:SF35">
    <property type="entry name" value="DNA MISMATCH REPAIR PROTEIN MSH2"/>
    <property type="match status" value="1"/>
</dbReference>
<feature type="domain" description="DNA mismatch repair protein MutS core" evidence="6">
    <location>
        <begin position="291"/>
        <end position="585"/>
    </location>
</feature>
<protein>
    <submittedName>
        <fullName evidence="7">DNA mismatch repair protein Msh2</fullName>
    </submittedName>
</protein>
<feature type="chain" id="PRO_5043585055" evidence="5">
    <location>
        <begin position="28"/>
        <end position="623"/>
    </location>
</feature>
<dbReference type="GO" id="GO:0006298">
    <property type="term" value="P:mismatch repair"/>
    <property type="evidence" value="ECO:0007669"/>
    <property type="project" value="InterPro"/>
</dbReference>
<keyword evidence="3" id="KW-0227">DNA damage</keyword>
<evidence type="ECO:0000256" key="1">
    <source>
        <dbReference type="ARBA" id="ARBA00004123"/>
    </source>
</evidence>
<keyword evidence="4" id="KW-0539">Nucleus</keyword>
<evidence type="ECO:0000256" key="3">
    <source>
        <dbReference type="ARBA" id="ARBA00023204"/>
    </source>
</evidence>
<dbReference type="SUPFAM" id="SSF52540">
    <property type="entry name" value="P-loop containing nucleoside triphosphate hydrolases"/>
    <property type="match status" value="1"/>
</dbReference>
<feature type="signal peptide" evidence="5">
    <location>
        <begin position="1"/>
        <end position="27"/>
    </location>
</feature>
<proteinExistence type="inferred from homology"/>
<evidence type="ECO:0000313" key="8">
    <source>
        <dbReference type="Proteomes" id="UP001054945"/>
    </source>
</evidence>
<dbReference type="Gene3D" id="3.40.50.300">
    <property type="entry name" value="P-loop containing nucleotide triphosphate hydrolases"/>
    <property type="match status" value="1"/>
</dbReference>
<keyword evidence="3" id="KW-0234">DNA repair</keyword>
<evidence type="ECO:0000256" key="4">
    <source>
        <dbReference type="ARBA" id="ARBA00023242"/>
    </source>
</evidence>
<dbReference type="Gene3D" id="3.40.1170.10">
    <property type="entry name" value="DNA repair protein MutS, domain I"/>
    <property type="match status" value="1"/>
</dbReference>
<dbReference type="InterPro" id="IPR011184">
    <property type="entry name" value="DNA_mismatch_repair_Msh2"/>
</dbReference>
<dbReference type="AlphaFoldDB" id="A0AAV4MVH2"/>
<dbReference type="InterPro" id="IPR036187">
    <property type="entry name" value="DNA_mismatch_repair_MutS_sf"/>
</dbReference>
<dbReference type="InterPro" id="IPR007861">
    <property type="entry name" value="DNA_mismatch_repair_MutS_clamp"/>
</dbReference>
<dbReference type="InterPro" id="IPR007695">
    <property type="entry name" value="DNA_mismatch_repair_MutS-lik_N"/>
</dbReference>
<reference evidence="7 8" key="1">
    <citation type="submission" date="2021-06" db="EMBL/GenBank/DDBJ databases">
        <title>Caerostris extrusa draft genome.</title>
        <authorList>
            <person name="Kono N."/>
            <person name="Arakawa K."/>
        </authorList>
    </citation>
    <scope>NUCLEOTIDE SEQUENCE [LARGE SCALE GENOMIC DNA]</scope>
</reference>
<gene>
    <name evidence="7" type="primary">MSH2</name>
    <name evidence="7" type="ORF">CEXT_669951</name>
</gene>
<accession>A0AAV4MVH2</accession>
<comment type="similarity">
    <text evidence="2">Belongs to the DNA mismatch repair MutS family.</text>
</comment>